<evidence type="ECO:0000313" key="2">
    <source>
        <dbReference type="EMBL" id="MFC6647372.1"/>
    </source>
</evidence>
<comment type="caution">
    <text evidence="2">The sequence shown here is derived from an EMBL/GenBank/DDBJ whole genome shotgun (WGS) entry which is preliminary data.</text>
</comment>
<dbReference type="PROSITE" id="PS51257">
    <property type="entry name" value="PROKAR_LIPOPROTEIN"/>
    <property type="match status" value="1"/>
</dbReference>
<sequence length="139" mass="14431">MNRALVLSFCCAFLTGCGASPNSTSCVPQGFLMDAKPVVLPEQMPDHTLPAPGNQIEFEAAKGATYGPNCVTSMLLHVVPAQWTTSDPTNVSITNTTDSNGTSYGLATCKGTTQANATVTATITDSGFTQSIPIPITCK</sequence>
<keyword evidence="3" id="KW-1185">Reference proteome</keyword>
<dbReference type="EMBL" id="JBHSWI010000001">
    <property type="protein sequence ID" value="MFC6647372.1"/>
    <property type="molecule type" value="Genomic_DNA"/>
</dbReference>
<protein>
    <recommendedName>
        <fullName evidence="4">BIG2 domain-containing protein</fullName>
    </recommendedName>
</protein>
<evidence type="ECO:0000256" key="1">
    <source>
        <dbReference type="SAM" id="SignalP"/>
    </source>
</evidence>
<reference evidence="3" key="1">
    <citation type="journal article" date="2019" name="Int. J. Syst. Evol. Microbiol.">
        <title>The Global Catalogue of Microorganisms (GCM) 10K type strain sequencing project: providing services to taxonomists for standard genome sequencing and annotation.</title>
        <authorList>
            <consortium name="The Broad Institute Genomics Platform"/>
            <consortium name="The Broad Institute Genome Sequencing Center for Infectious Disease"/>
            <person name="Wu L."/>
            <person name="Ma J."/>
        </authorList>
    </citation>
    <scope>NUCLEOTIDE SEQUENCE [LARGE SCALE GENOMIC DNA]</scope>
    <source>
        <strain evidence="3">CGMCC 1.16026</strain>
    </source>
</reference>
<keyword evidence="1" id="KW-0732">Signal</keyword>
<dbReference type="Proteomes" id="UP001596391">
    <property type="component" value="Unassembled WGS sequence"/>
</dbReference>
<gene>
    <name evidence="2" type="ORF">ACFQBQ_17700</name>
</gene>
<feature type="signal peptide" evidence="1">
    <location>
        <begin position="1"/>
        <end position="19"/>
    </location>
</feature>
<proteinExistence type="predicted"/>
<name>A0ABW1ZD63_9BACT</name>
<accession>A0ABW1ZD63</accession>
<evidence type="ECO:0008006" key="4">
    <source>
        <dbReference type="Google" id="ProtNLM"/>
    </source>
</evidence>
<dbReference type="RefSeq" id="WP_263370727.1">
    <property type="nucleotide sequence ID" value="NZ_JAGSYD010000002.1"/>
</dbReference>
<organism evidence="2 3">
    <name type="scientific">Granulicella cerasi</name>
    <dbReference type="NCBI Taxonomy" id="741063"/>
    <lineage>
        <taxon>Bacteria</taxon>
        <taxon>Pseudomonadati</taxon>
        <taxon>Acidobacteriota</taxon>
        <taxon>Terriglobia</taxon>
        <taxon>Terriglobales</taxon>
        <taxon>Acidobacteriaceae</taxon>
        <taxon>Granulicella</taxon>
    </lineage>
</organism>
<dbReference type="Gene3D" id="2.60.40.1080">
    <property type="match status" value="1"/>
</dbReference>
<feature type="chain" id="PRO_5046046592" description="BIG2 domain-containing protein" evidence="1">
    <location>
        <begin position="20"/>
        <end position="139"/>
    </location>
</feature>
<evidence type="ECO:0000313" key="3">
    <source>
        <dbReference type="Proteomes" id="UP001596391"/>
    </source>
</evidence>